<dbReference type="PROSITE" id="PS00923">
    <property type="entry name" value="ASP_GLU_RACEMASE_1"/>
    <property type="match status" value="1"/>
</dbReference>
<dbReference type="InterPro" id="IPR033134">
    <property type="entry name" value="Asp/Glu_racemase_AS_2"/>
</dbReference>
<dbReference type="InterPro" id="IPR004391">
    <property type="entry name" value="Glu_race"/>
</dbReference>
<feature type="active site" description="Proton donor/acceptor" evidence="7">
    <location>
        <position position="202"/>
    </location>
</feature>
<reference evidence="8 9" key="1">
    <citation type="submission" date="2017-08" db="EMBL/GenBank/DDBJ databases">
        <authorList>
            <person name="de Groot N.N."/>
        </authorList>
    </citation>
    <scope>NUCLEOTIDE SEQUENCE [LARGE SCALE GENOMIC DNA]</scope>
    <source>
        <strain evidence="8 9">HM2</strain>
    </source>
</reference>
<dbReference type="GO" id="GO:0071555">
    <property type="term" value="P:cell wall organization"/>
    <property type="evidence" value="ECO:0007669"/>
    <property type="project" value="UniProtKB-KW"/>
</dbReference>
<evidence type="ECO:0000256" key="5">
    <source>
        <dbReference type="ARBA" id="ARBA00023235"/>
    </source>
</evidence>
<comment type="function">
    <text evidence="7">Provides the (R)-glutamate required for cell wall biosynthesis.</text>
</comment>
<dbReference type="EC" id="5.1.1.3" evidence="2 7"/>
<sequence length="283" mass="31769">MNCSRMSAAKWKKLMIGVFDSGFGGLTILQKLRHTLPQYDYLYLGDNARAPYGSRSFETIYRYTLQSVRELFHRGCPLVILACNTASAKALRSIQQQVLPIEFPDRRVLGIVRPTAEEIGNFSKTGHIGIFATAGTVSSNSYVLEISHFFPNLKVTQHACPMWVPLVEYGERGTEGARFFVKKDVDQLLAADPEIDTVLLACTHYPLLEDEIRAALPPHVRLVVQGDIVADKTLDYLKRHVDMENRLSKGGSVHYLTTDTAEFFKKGAFRFGMENISAESLTF</sequence>
<dbReference type="HAMAP" id="MF_00258">
    <property type="entry name" value="Glu_racemase"/>
    <property type="match status" value="1"/>
</dbReference>
<evidence type="ECO:0000313" key="9">
    <source>
        <dbReference type="Proteomes" id="UP000255423"/>
    </source>
</evidence>
<dbReference type="AlphaFoldDB" id="A0A380S939"/>
<dbReference type="PANTHER" id="PTHR21198">
    <property type="entry name" value="GLUTAMATE RACEMASE"/>
    <property type="match status" value="1"/>
</dbReference>
<dbReference type="GO" id="GO:0008881">
    <property type="term" value="F:glutamate racemase activity"/>
    <property type="evidence" value="ECO:0007669"/>
    <property type="project" value="UniProtKB-UniRule"/>
</dbReference>
<organism evidence="8 9">
    <name type="scientific">Fibrobacter succinogenes</name>
    <name type="common">Bacteroides succinogenes</name>
    <dbReference type="NCBI Taxonomy" id="833"/>
    <lineage>
        <taxon>Bacteria</taxon>
        <taxon>Pseudomonadati</taxon>
        <taxon>Fibrobacterota</taxon>
        <taxon>Fibrobacteria</taxon>
        <taxon>Fibrobacterales</taxon>
        <taxon>Fibrobacteraceae</taxon>
        <taxon>Fibrobacter</taxon>
    </lineage>
</organism>
<proteinExistence type="inferred from homology"/>
<dbReference type="InterPro" id="IPR015942">
    <property type="entry name" value="Asp/Glu/hydantoin_racemase"/>
</dbReference>
<dbReference type="InterPro" id="IPR001920">
    <property type="entry name" value="Asp/Glu_race"/>
</dbReference>
<evidence type="ECO:0000256" key="3">
    <source>
        <dbReference type="ARBA" id="ARBA00022960"/>
    </source>
</evidence>
<evidence type="ECO:0000256" key="7">
    <source>
        <dbReference type="HAMAP-Rule" id="MF_00258"/>
    </source>
</evidence>
<comment type="pathway">
    <text evidence="7">Cell wall biogenesis; peptidoglycan biosynthesis.</text>
</comment>
<comment type="catalytic activity">
    <reaction evidence="1 7">
        <text>L-glutamate = D-glutamate</text>
        <dbReference type="Rhea" id="RHEA:12813"/>
        <dbReference type="ChEBI" id="CHEBI:29985"/>
        <dbReference type="ChEBI" id="CHEBI:29986"/>
        <dbReference type="EC" id="5.1.1.3"/>
    </reaction>
</comment>
<evidence type="ECO:0000256" key="6">
    <source>
        <dbReference type="ARBA" id="ARBA00023316"/>
    </source>
</evidence>
<feature type="binding site" evidence="7">
    <location>
        <begin position="20"/>
        <end position="21"/>
    </location>
    <ligand>
        <name>substrate</name>
    </ligand>
</feature>
<feature type="binding site" evidence="7">
    <location>
        <begin position="52"/>
        <end position="53"/>
    </location>
    <ligand>
        <name>substrate</name>
    </ligand>
</feature>
<comment type="similarity">
    <text evidence="7">Belongs to the aspartate/glutamate racemases family.</text>
</comment>
<keyword evidence="4 7" id="KW-0573">Peptidoglycan synthesis</keyword>
<feature type="active site" description="Proton donor/acceptor" evidence="7">
    <location>
        <position position="83"/>
    </location>
</feature>
<dbReference type="PROSITE" id="PS00924">
    <property type="entry name" value="ASP_GLU_RACEMASE_2"/>
    <property type="match status" value="1"/>
</dbReference>
<dbReference type="Pfam" id="PF01177">
    <property type="entry name" value="Asp_Glu_race"/>
    <property type="match status" value="1"/>
</dbReference>
<keyword evidence="5 7" id="KW-0413">Isomerase</keyword>
<dbReference type="NCBIfam" id="TIGR00067">
    <property type="entry name" value="glut_race"/>
    <property type="match status" value="1"/>
</dbReference>
<feature type="binding site" evidence="7">
    <location>
        <begin position="84"/>
        <end position="85"/>
    </location>
    <ligand>
        <name>substrate</name>
    </ligand>
</feature>
<dbReference type="UniPathway" id="UPA00219"/>
<dbReference type="SUPFAM" id="SSF53681">
    <property type="entry name" value="Aspartate/glutamate racemase"/>
    <property type="match status" value="2"/>
</dbReference>
<dbReference type="Proteomes" id="UP000255423">
    <property type="component" value="Unassembled WGS sequence"/>
</dbReference>
<evidence type="ECO:0000256" key="2">
    <source>
        <dbReference type="ARBA" id="ARBA00013090"/>
    </source>
</evidence>
<protein>
    <recommendedName>
        <fullName evidence="2 7">Glutamate racemase</fullName>
        <ecNumber evidence="2 7">5.1.1.3</ecNumber>
    </recommendedName>
</protein>
<keyword evidence="6 7" id="KW-0961">Cell wall biogenesis/degradation</keyword>
<keyword evidence="3 7" id="KW-0133">Cell shape</keyword>
<name>A0A380S939_FIBSU</name>
<evidence type="ECO:0000313" key="8">
    <source>
        <dbReference type="EMBL" id="SUQ26133.1"/>
    </source>
</evidence>
<dbReference type="EMBL" id="UHJL01000006">
    <property type="protein sequence ID" value="SUQ26133.1"/>
    <property type="molecule type" value="Genomic_DNA"/>
</dbReference>
<dbReference type="Gene3D" id="3.40.50.1860">
    <property type="match status" value="2"/>
</dbReference>
<dbReference type="GO" id="GO:0008360">
    <property type="term" value="P:regulation of cell shape"/>
    <property type="evidence" value="ECO:0007669"/>
    <property type="project" value="UniProtKB-KW"/>
</dbReference>
<feature type="binding site" evidence="7">
    <location>
        <begin position="203"/>
        <end position="204"/>
    </location>
    <ligand>
        <name>substrate</name>
    </ligand>
</feature>
<evidence type="ECO:0000256" key="1">
    <source>
        <dbReference type="ARBA" id="ARBA00001602"/>
    </source>
</evidence>
<dbReference type="PANTHER" id="PTHR21198:SF2">
    <property type="entry name" value="GLUTAMATE RACEMASE"/>
    <property type="match status" value="1"/>
</dbReference>
<accession>A0A380S939</accession>
<dbReference type="GO" id="GO:0009252">
    <property type="term" value="P:peptidoglycan biosynthetic process"/>
    <property type="evidence" value="ECO:0007669"/>
    <property type="project" value="UniProtKB-UniRule"/>
</dbReference>
<dbReference type="FunFam" id="3.40.50.1860:FF:000001">
    <property type="entry name" value="Glutamate racemase"/>
    <property type="match status" value="1"/>
</dbReference>
<gene>
    <name evidence="7" type="primary">murI</name>
    <name evidence="8" type="ORF">SAMN05661053_2939</name>
</gene>
<dbReference type="InterPro" id="IPR018187">
    <property type="entry name" value="Asp/Glu_racemase_AS_1"/>
</dbReference>
<evidence type="ECO:0000256" key="4">
    <source>
        <dbReference type="ARBA" id="ARBA00022984"/>
    </source>
</evidence>